<dbReference type="Pfam" id="PF21347">
    <property type="entry name" value="DUF3108_like"/>
    <property type="match status" value="1"/>
</dbReference>
<keyword evidence="7" id="KW-1185">Reference proteome</keyword>
<dbReference type="KEGG" id="beg:INE88_01165"/>
<reference evidence="3 7" key="1">
    <citation type="journal article" date="2019" name="Nat. Med.">
        <title>A library of human gut bacterial isolates paired with longitudinal multiomics data enables mechanistic microbiome research.</title>
        <authorList>
            <person name="Poyet M."/>
            <person name="Groussin M."/>
            <person name="Gibbons S.M."/>
            <person name="Avila-Pacheco J."/>
            <person name="Jiang X."/>
            <person name="Kearney S.M."/>
            <person name="Perrotta A.R."/>
            <person name="Berdy B."/>
            <person name="Zhao S."/>
            <person name="Lieberman T.D."/>
            <person name="Swanson P.K."/>
            <person name="Smith M."/>
            <person name="Roesemann S."/>
            <person name="Alexander J.E."/>
            <person name="Rich S.A."/>
            <person name="Livny J."/>
            <person name="Vlamakis H."/>
            <person name="Clish C."/>
            <person name="Bullock K."/>
            <person name="Deik A."/>
            <person name="Scott J."/>
            <person name="Pierce K.A."/>
            <person name="Xavier R.J."/>
            <person name="Alm E.J."/>
        </authorList>
    </citation>
    <scope>NUCLEOTIDE SEQUENCE [LARGE SCALE GENOMIC DNA]</scope>
    <source>
        <strain evidence="3 7">BIOML-A1</strain>
    </source>
</reference>
<protein>
    <recommendedName>
        <fullName evidence="2">DUF3108 domain-containing protein</fullName>
    </recommendedName>
</protein>
<dbReference type="AlphaFoldDB" id="A0A415S299"/>
<accession>A0A415S299</accession>
<dbReference type="Gene3D" id="2.40.360.20">
    <property type="match status" value="1"/>
</dbReference>
<reference evidence="4" key="3">
    <citation type="journal article" date="2021" name="PLoS Genet.">
        <title>Mobile Type VI secretion system loci of the gut Bacteroidales display extensive intra-ecosystem transfer, multi-species spread and geographical clustering.</title>
        <authorList>
            <person name="Garcia-Bayona L."/>
            <person name="Coyne M.J."/>
            <person name="Comstock L.E."/>
        </authorList>
    </citation>
    <scope>NUCLEOTIDE SEQUENCE</scope>
    <source>
        <strain evidence="4">CL11T00C20</strain>
    </source>
</reference>
<sequence length="247" mass="28777">MKTALLFLFLFKIVPVAAQYCCTEVGKVLYYTTVDKKEEKTLRDSALVRDVIRENERIVVDLRWYGDSYNSTQIMEGENKEVFIYRKKTGITDFIMLDAEVENTVVRLEYLSKYPEQDRVKAEKEYKEYSKYMYSEGRISIPIKGNAVMDEELPPCKYAQKIGFMSMSASLKGKYKGKEKVRTPAGDFDCIKIYTDSQVKFMLFSEKEYSMSWYAQGIGLVKKEIYTKRGKLLKSMTLDIIRKPGHN</sequence>
<proteinExistence type="predicted"/>
<feature type="domain" description="DUF3108" evidence="2">
    <location>
        <begin position="139"/>
        <end position="238"/>
    </location>
</feature>
<dbReference type="Proteomes" id="UP000335496">
    <property type="component" value="Unassembled WGS sequence"/>
</dbReference>
<evidence type="ECO:0000313" key="6">
    <source>
        <dbReference type="Proteomes" id="UP000291917"/>
    </source>
</evidence>
<evidence type="ECO:0000259" key="2">
    <source>
        <dbReference type="Pfam" id="PF21347"/>
    </source>
</evidence>
<evidence type="ECO:0000256" key="1">
    <source>
        <dbReference type="SAM" id="SignalP"/>
    </source>
</evidence>
<evidence type="ECO:0000313" key="3">
    <source>
        <dbReference type="EMBL" id="KAA5271594.1"/>
    </source>
</evidence>
<dbReference type="EMBL" id="CP072227">
    <property type="protein sequence ID" value="QUT44374.1"/>
    <property type="molecule type" value="Genomic_DNA"/>
</dbReference>
<dbReference type="Proteomes" id="UP000679226">
    <property type="component" value="Chromosome"/>
</dbReference>
<feature type="chain" id="PRO_5044602895" description="DUF3108 domain-containing protein" evidence="1">
    <location>
        <begin position="19"/>
        <end position="247"/>
    </location>
</feature>
<dbReference type="RefSeq" id="WP_118034231.1">
    <property type="nucleotide sequence ID" value="NZ_CP072227.1"/>
</dbReference>
<evidence type="ECO:0000313" key="7">
    <source>
        <dbReference type="Proteomes" id="UP000335496"/>
    </source>
</evidence>
<reference evidence="5 6" key="2">
    <citation type="journal article" date="2019" name="Science, e1252229">
        <title>Invertible promoters mediate bacterial phase variation, antibiotic resistance, and host adaptation in the gut.</title>
        <authorList>
            <person name="Jiang X."/>
            <person name="Hall A.B."/>
            <person name="Arthur T.D."/>
            <person name="Plichta D.R."/>
            <person name="Covington C.T."/>
            <person name="Poyet M."/>
            <person name="Crothers J."/>
            <person name="Moses P.L."/>
            <person name="Tolonen A.C."/>
            <person name="Vlamakis H."/>
            <person name="Alm E.J."/>
            <person name="Xavier R.J."/>
        </authorList>
    </citation>
    <scope>NUCLEOTIDE SEQUENCE [LARGE SCALE GENOMIC DNA]</scope>
    <source>
        <strain evidence="6">bj_0095</strain>
        <strain evidence="5">Bj_0095</strain>
    </source>
</reference>
<organism evidence="5 6">
    <name type="scientific">Bacteroides eggerthii</name>
    <dbReference type="NCBI Taxonomy" id="28111"/>
    <lineage>
        <taxon>Bacteria</taxon>
        <taxon>Pseudomonadati</taxon>
        <taxon>Bacteroidota</taxon>
        <taxon>Bacteroidia</taxon>
        <taxon>Bacteroidales</taxon>
        <taxon>Bacteroidaceae</taxon>
        <taxon>Bacteroides</taxon>
    </lineage>
</organism>
<evidence type="ECO:0000313" key="5">
    <source>
        <dbReference type="EMBL" id="RYT70979.1"/>
    </source>
</evidence>
<feature type="signal peptide" evidence="1">
    <location>
        <begin position="1"/>
        <end position="18"/>
    </location>
</feature>
<dbReference type="Proteomes" id="UP000291917">
    <property type="component" value="Unassembled WGS sequence"/>
</dbReference>
<dbReference type="EMBL" id="RCXL01000024">
    <property type="protein sequence ID" value="RYT70979.1"/>
    <property type="molecule type" value="Genomic_DNA"/>
</dbReference>
<gene>
    <name evidence="5" type="ORF">EAJ03_14295</name>
    <name evidence="3" type="ORF">F2Z23_14495</name>
    <name evidence="4" type="ORF">INE88_01165</name>
</gene>
<dbReference type="EMBL" id="VVZX01000022">
    <property type="protein sequence ID" value="KAA5271594.1"/>
    <property type="molecule type" value="Genomic_DNA"/>
</dbReference>
<dbReference type="InterPro" id="IPR049279">
    <property type="entry name" value="DUF3108-like"/>
</dbReference>
<name>A0A415S299_9BACE</name>
<keyword evidence="1" id="KW-0732">Signal</keyword>
<evidence type="ECO:0000313" key="4">
    <source>
        <dbReference type="EMBL" id="QUT44374.1"/>
    </source>
</evidence>